<reference evidence="1" key="1">
    <citation type="submission" date="2020-03" db="EMBL/GenBank/DDBJ databases">
        <authorList>
            <person name="He L."/>
        </authorList>
    </citation>
    <scope>NUCLEOTIDE SEQUENCE</scope>
    <source>
        <strain evidence="1">CkLH20</strain>
    </source>
</reference>
<proteinExistence type="predicted"/>
<dbReference type="OrthoDB" id="4196148at2759"/>
<dbReference type="GeneID" id="62156416"/>
<protein>
    <submittedName>
        <fullName evidence="1">Uncharacterized protein</fullName>
    </submittedName>
</protein>
<evidence type="ECO:0000313" key="1">
    <source>
        <dbReference type="EMBL" id="KAF9881476.1"/>
    </source>
</evidence>
<keyword evidence="2" id="KW-1185">Reference proteome</keyword>
<organism evidence="1 2">
    <name type="scientific">Colletotrichum karsti</name>
    <dbReference type="NCBI Taxonomy" id="1095194"/>
    <lineage>
        <taxon>Eukaryota</taxon>
        <taxon>Fungi</taxon>
        <taxon>Dikarya</taxon>
        <taxon>Ascomycota</taxon>
        <taxon>Pezizomycotina</taxon>
        <taxon>Sordariomycetes</taxon>
        <taxon>Hypocreomycetidae</taxon>
        <taxon>Glomerellales</taxon>
        <taxon>Glomerellaceae</taxon>
        <taxon>Colletotrichum</taxon>
        <taxon>Colletotrichum boninense species complex</taxon>
    </lineage>
</organism>
<dbReference type="RefSeq" id="XP_038750937.1">
    <property type="nucleotide sequence ID" value="XM_038883342.1"/>
</dbReference>
<dbReference type="Proteomes" id="UP000781932">
    <property type="component" value="Unassembled WGS sequence"/>
</dbReference>
<evidence type="ECO:0000313" key="2">
    <source>
        <dbReference type="Proteomes" id="UP000781932"/>
    </source>
</evidence>
<reference evidence="1" key="2">
    <citation type="submission" date="2020-11" db="EMBL/GenBank/DDBJ databases">
        <title>Whole genome sequencing of Colletotrichum sp.</title>
        <authorList>
            <person name="Li H."/>
        </authorList>
    </citation>
    <scope>NUCLEOTIDE SEQUENCE</scope>
    <source>
        <strain evidence="1">CkLH20</strain>
    </source>
</reference>
<dbReference type="EMBL" id="JAATWM020000002">
    <property type="protein sequence ID" value="KAF9881476.1"/>
    <property type="molecule type" value="Genomic_DNA"/>
</dbReference>
<dbReference type="AlphaFoldDB" id="A0A9P6LQB7"/>
<accession>A0A9P6LQB7</accession>
<name>A0A9P6LQB7_9PEZI</name>
<gene>
    <name evidence="1" type="ORF">CkaCkLH20_00622</name>
</gene>
<comment type="caution">
    <text evidence="1">The sequence shown here is derived from an EMBL/GenBank/DDBJ whole genome shotgun (WGS) entry which is preliminary data.</text>
</comment>
<sequence>MSTMLDVSDVQPPTYDDTVNESRVQLSCGETPTLFLDRTIIFANTDPPRPLYEVSNNVCEARFLVYGVQKIAYRVTSSANGDKIRTRLDHIYDFSLDSLALGEVVSIEGKMSSKRTVKETSMEPGISSWRVKDHFKVGEGAVHQLKHADEVHWKNMKGEVIAVETVAKRDKQKSLIGFPKLEIKIAMEDKELDLLVTCWMARVWRQSAGEVKEPMTWQDFKTISKIALNNNRWGFW</sequence>